<dbReference type="InterPro" id="IPR017736">
    <property type="entry name" value="Glyco_hydro_1_beta-glucosidase"/>
</dbReference>
<dbReference type="PRINTS" id="PR00131">
    <property type="entry name" value="GLHYDRLASE1"/>
</dbReference>
<feature type="active site" description="Nucleophile" evidence="9">
    <location>
        <position position="354"/>
    </location>
</feature>
<evidence type="ECO:0000256" key="5">
    <source>
        <dbReference type="ARBA" id="ARBA00023001"/>
    </source>
</evidence>
<keyword evidence="8" id="KW-0624">Polysaccharide degradation</keyword>
<evidence type="ECO:0000256" key="3">
    <source>
        <dbReference type="ARBA" id="ARBA00012744"/>
    </source>
</evidence>
<name>A0A6J4VE23_9BACT</name>
<proteinExistence type="inferred from homology"/>
<keyword evidence="4 11" id="KW-0378">Hydrolase</keyword>
<dbReference type="SUPFAM" id="SSF51445">
    <property type="entry name" value="(Trans)glycosidases"/>
    <property type="match status" value="1"/>
</dbReference>
<dbReference type="GO" id="GO:0005829">
    <property type="term" value="C:cytosol"/>
    <property type="evidence" value="ECO:0007669"/>
    <property type="project" value="TreeGrafter"/>
</dbReference>
<keyword evidence="5" id="KW-0136">Cellulose degradation</keyword>
<sequence length="448" mass="49350">MSEATDGAFPDGFTWGVATSSYQIEGAVREDGRGESIWDRFSHTPGRTVNGETGDIACDHYHRYRDDVALMRELNLGAYRFSVSWPRVLPDGRGRVNEAGLDFYDRLVDELLAAGIKPWVTLYCWDLPQALEDQGGWPGRSTVDAFTELVEAVTRRLGDRVRDYITVNEPFIMAYLGYGLGLHAPGRRDMTDALAAGHHALLAHGRALEVVRANVPGARAGITLSLAPTYPLDADREADHEAARRDDVLFNRWFLDPLFGRGYPDDLARITGGTMPQIRDGDLALIAAPGDFLGVNYYTPTYSSADPAISDSLPHPDPGVERTALNWPVEPGALTDLLARIQRDYAPRSILIAENGAAFDGDRVIDGRVADPRRTAYLAGHLRAVHDAIAVGSPVEGYFAWSALDNFEWAEGYGKRFGIVHVDYETQGRTIKDSGRYLARVATSNRLD</sequence>
<organism evidence="12">
    <name type="scientific">uncultured Thermomicrobiales bacterium</name>
    <dbReference type="NCBI Taxonomy" id="1645740"/>
    <lineage>
        <taxon>Bacteria</taxon>
        <taxon>Pseudomonadati</taxon>
        <taxon>Thermomicrobiota</taxon>
        <taxon>Thermomicrobia</taxon>
        <taxon>Thermomicrobiales</taxon>
        <taxon>environmental samples</taxon>
    </lineage>
</organism>
<evidence type="ECO:0000256" key="8">
    <source>
        <dbReference type="ARBA" id="ARBA00023326"/>
    </source>
</evidence>
<evidence type="ECO:0000256" key="2">
    <source>
        <dbReference type="ARBA" id="ARBA00010838"/>
    </source>
</evidence>
<feature type="binding site" evidence="10">
    <location>
        <position position="401"/>
    </location>
    <ligand>
        <name>substrate</name>
    </ligand>
</feature>
<feature type="binding site" evidence="10">
    <location>
        <position position="168"/>
    </location>
    <ligand>
        <name>substrate</name>
    </ligand>
</feature>
<dbReference type="Gene3D" id="3.20.20.80">
    <property type="entry name" value="Glycosidases"/>
    <property type="match status" value="1"/>
</dbReference>
<evidence type="ECO:0000256" key="6">
    <source>
        <dbReference type="ARBA" id="ARBA00023277"/>
    </source>
</evidence>
<evidence type="ECO:0000256" key="9">
    <source>
        <dbReference type="PIRSR" id="PIRSR617736-1"/>
    </source>
</evidence>
<evidence type="ECO:0000313" key="12">
    <source>
        <dbReference type="EMBL" id="CAA9574979.1"/>
    </source>
</evidence>
<accession>A0A6J4VE23</accession>
<dbReference type="GO" id="GO:0030245">
    <property type="term" value="P:cellulose catabolic process"/>
    <property type="evidence" value="ECO:0007669"/>
    <property type="project" value="UniProtKB-KW"/>
</dbReference>
<feature type="binding site" evidence="10">
    <location>
        <begin position="408"/>
        <end position="409"/>
    </location>
    <ligand>
        <name>substrate</name>
    </ligand>
</feature>
<evidence type="ECO:0000256" key="1">
    <source>
        <dbReference type="ARBA" id="ARBA00000448"/>
    </source>
</evidence>
<feature type="binding site" evidence="10">
    <location>
        <position position="298"/>
    </location>
    <ligand>
        <name>substrate</name>
    </ligand>
</feature>
<evidence type="ECO:0000256" key="11">
    <source>
        <dbReference type="RuleBase" id="RU361175"/>
    </source>
</evidence>
<dbReference type="PANTHER" id="PTHR10353:SF36">
    <property type="entry name" value="LP05116P"/>
    <property type="match status" value="1"/>
</dbReference>
<dbReference type="InterPro" id="IPR033132">
    <property type="entry name" value="GH_1_N_CS"/>
</dbReference>
<evidence type="ECO:0000256" key="10">
    <source>
        <dbReference type="PIRSR" id="PIRSR617736-2"/>
    </source>
</evidence>
<feature type="binding site" evidence="10">
    <location>
        <position position="23"/>
    </location>
    <ligand>
        <name>substrate</name>
    </ligand>
</feature>
<dbReference type="InterPro" id="IPR001360">
    <property type="entry name" value="Glyco_hydro_1"/>
</dbReference>
<dbReference type="EMBL" id="CADCWK010000366">
    <property type="protein sequence ID" value="CAA9574979.1"/>
    <property type="molecule type" value="Genomic_DNA"/>
</dbReference>
<comment type="similarity">
    <text evidence="2 11">Belongs to the glycosyl hydrolase 1 family.</text>
</comment>
<dbReference type="FunFam" id="3.20.20.80:FF:000004">
    <property type="entry name" value="Beta-glucosidase 6-phospho-beta-glucosidase"/>
    <property type="match status" value="1"/>
</dbReference>
<dbReference type="Pfam" id="PF00232">
    <property type="entry name" value="Glyco_hydro_1"/>
    <property type="match status" value="1"/>
</dbReference>
<dbReference type="EC" id="3.2.1.21" evidence="3 11"/>
<keyword evidence="7 11" id="KW-0326">Glycosidase</keyword>
<evidence type="ECO:0000256" key="7">
    <source>
        <dbReference type="ARBA" id="ARBA00023295"/>
    </source>
</evidence>
<dbReference type="NCBIfam" id="TIGR03356">
    <property type="entry name" value="BGL"/>
    <property type="match status" value="1"/>
</dbReference>
<protein>
    <recommendedName>
        <fullName evidence="3 11">Beta-glucosidase</fullName>
        <ecNumber evidence="3 11">3.2.1.21</ecNumber>
    </recommendedName>
</protein>
<keyword evidence="6" id="KW-0119">Carbohydrate metabolism</keyword>
<comment type="catalytic activity">
    <reaction evidence="1 11">
        <text>Hydrolysis of terminal, non-reducing beta-D-glucosyl residues with release of beta-D-glucose.</text>
        <dbReference type="EC" id="3.2.1.21"/>
    </reaction>
</comment>
<dbReference type="AlphaFoldDB" id="A0A6J4VE23"/>
<dbReference type="InterPro" id="IPR017853">
    <property type="entry name" value="GH"/>
</dbReference>
<reference evidence="12" key="1">
    <citation type="submission" date="2020-02" db="EMBL/GenBank/DDBJ databases">
        <authorList>
            <person name="Meier V. D."/>
        </authorList>
    </citation>
    <scope>NUCLEOTIDE SEQUENCE</scope>
    <source>
        <strain evidence="12">AVDCRST_MAG33</strain>
    </source>
</reference>
<feature type="active site" description="Proton donor" evidence="9">
    <location>
        <position position="169"/>
    </location>
</feature>
<dbReference type="PANTHER" id="PTHR10353">
    <property type="entry name" value="GLYCOSYL HYDROLASE"/>
    <property type="match status" value="1"/>
</dbReference>
<gene>
    <name evidence="12" type="ORF">AVDCRST_MAG33-2947</name>
</gene>
<dbReference type="PROSITE" id="PS00653">
    <property type="entry name" value="GLYCOSYL_HYDROL_F1_2"/>
    <property type="match status" value="1"/>
</dbReference>
<evidence type="ECO:0000256" key="4">
    <source>
        <dbReference type="ARBA" id="ARBA00022801"/>
    </source>
</evidence>
<dbReference type="GO" id="GO:0008422">
    <property type="term" value="F:beta-glucosidase activity"/>
    <property type="evidence" value="ECO:0007669"/>
    <property type="project" value="UniProtKB-EC"/>
</dbReference>